<evidence type="ECO:0000256" key="9">
    <source>
        <dbReference type="SAM" id="Phobius"/>
    </source>
</evidence>
<keyword evidence="9" id="KW-0812">Transmembrane</keyword>
<dbReference type="PRINTS" id="PR00344">
    <property type="entry name" value="BCTRLSENSOR"/>
</dbReference>
<keyword evidence="12" id="KW-1185">Reference proteome</keyword>
<organism evidence="11 12">
    <name type="scientific">Archangium lansingense</name>
    <dbReference type="NCBI Taxonomy" id="2995310"/>
    <lineage>
        <taxon>Bacteria</taxon>
        <taxon>Pseudomonadati</taxon>
        <taxon>Myxococcota</taxon>
        <taxon>Myxococcia</taxon>
        <taxon>Myxococcales</taxon>
        <taxon>Cystobacterineae</taxon>
        <taxon>Archangiaceae</taxon>
        <taxon>Archangium</taxon>
    </lineage>
</organism>
<comment type="caution">
    <text evidence="11">The sequence shown here is derived from an EMBL/GenBank/DDBJ whole genome shotgun (WGS) entry which is preliminary data.</text>
</comment>
<dbReference type="RefSeq" id="WP_267540215.1">
    <property type="nucleotide sequence ID" value="NZ_JAPNKA010000001.1"/>
</dbReference>
<keyword evidence="3" id="KW-0597">Phosphoprotein</keyword>
<evidence type="ECO:0000256" key="1">
    <source>
        <dbReference type="ARBA" id="ARBA00000085"/>
    </source>
</evidence>
<evidence type="ECO:0000256" key="4">
    <source>
        <dbReference type="ARBA" id="ARBA00022679"/>
    </source>
</evidence>
<sequence>MRASPSKSPQVLDPEQVLQGLHPLMLSGSLLISAAVGLQYLGQWRVMAWVFGANALRIFLNVLLSKVFARRLAPSVVEWARLAVNVSILAAIGVLAGWSLLLWSYVPFSMFWLYGMNGSGRGRALVYIGVMDGAALLSGCDPFEPLAFSLLAVLSFLMTEKRAELLQRSLEHIIEQREQLAWAQGELRLLHERAFEQEKFSSLGLMAAGVAHEINNPMAFVTSNVNSLYKDLKQQQPLAEPLKEYVDEVLPATLDGIKRVNAIVSDLRRFARGDPEVYSEYDPNEEAKAALRIVQGQLHHVRAELELGEVGNVVGRPQQLVQVLVNMLANAGQATAPGGVVRLSTREETDGIRVEVRDTGMGMTPETLRNLFQPFFTTKPPGMGTGLGLAVAHSIVTGQGGHIEVESTPGKGACFTLHLPRVAHRPSRSTGDRVSAAAA</sequence>
<feature type="transmembrane region" description="Helical" evidence="9">
    <location>
        <begin position="84"/>
        <end position="105"/>
    </location>
</feature>
<keyword evidence="5" id="KW-0547">Nucleotide-binding</keyword>
<evidence type="ECO:0000256" key="2">
    <source>
        <dbReference type="ARBA" id="ARBA00012438"/>
    </source>
</evidence>
<dbReference type="InterPro" id="IPR003661">
    <property type="entry name" value="HisK_dim/P_dom"/>
</dbReference>
<evidence type="ECO:0000259" key="10">
    <source>
        <dbReference type="PROSITE" id="PS50109"/>
    </source>
</evidence>
<dbReference type="InterPro" id="IPR005467">
    <property type="entry name" value="His_kinase_dom"/>
</dbReference>
<dbReference type="Gene3D" id="3.30.565.10">
    <property type="entry name" value="Histidine kinase-like ATPase, C-terminal domain"/>
    <property type="match status" value="1"/>
</dbReference>
<dbReference type="EC" id="2.7.13.3" evidence="2"/>
<protein>
    <recommendedName>
        <fullName evidence="2">histidine kinase</fullName>
        <ecNumber evidence="2">2.7.13.3</ecNumber>
    </recommendedName>
</protein>
<evidence type="ECO:0000256" key="3">
    <source>
        <dbReference type="ARBA" id="ARBA00022553"/>
    </source>
</evidence>
<dbReference type="GO" id="GO:0005524">
    <property type="term" value="F:ATP binding"/>
    <property type="evidence" value="ECO:0007669"/>
    <property type="project" value="UniProtKB-KW"/>
</dbReference>
<dbReference type="InterPro" id="IPR003594">
    <property type="entry name" value="HATPase_dom"/>
</dbReference>
<dbReference type="EMBL" id="JAPNKA010000001">
    <property type="protein sequence ID" value="MCY1081624.1"/>
    <property type="molecule type" value="Genomic_DNA"/>
</dbReference>
<keyword evidence="6" id="KW-0418">Kinase</keyword>
<feature type="transmembrane region" description="Helical" evidence="9">
    <location>
        <begin position="21"/>
        <end position="40"/>
    </location>
</feature>
<evidence type="ECO:0000313" key="12">
    <source>
        <dbReference type="Proteomes" id="UP001207654"/>
    </source>
</evidence>
<dbReference type="Proteomes" id="UP001207654">
    <property type="component" value="Unassembled WGS sequence"/>
</dbReference>
<dbReference type="SMART" id="SM00387">
    <property type="entry name" value="HATPase_c"/>
    <property type="match status" value="1"/>
</dbReference>
<gene>
    <name evidence="11" type="ORF">OV287_44955</name>
</gene>
<comment type="catalytic activity">
    <reaction evidence="1">
        <text>ATP + protein L-histidine = ADP + protein N-phospho-L-histidine.</text>
        <dbReference type="EC" id="2.7.13.3"/>
    </reaction>
</comment>
<feature type="domain" description="Histidine kinase" evidence="10">
    <location>
        <begin position="209"/>
        <end position="423"/>
    </location>
</feature>
<name>A0ABT4AL91_9BACT</name>
<dbReference type="SMART" id="SM00388">
    <property type="entry name" value="HisKA"/>
    <property type="match status" value="1"/>
</dbReference>
<evidence type="ECO:0000256" key="5">
    <source>
        <dbReference type="ARBA" id="ARBA00022741"/>
    </source>
</evidence>
<keyword evidence="8" id="KW-0902">Two-component regulatory system</keyword>
<dbReference type="Pfam" id="PF00512">
    <property type="entry name" value="HisKA"/>
    <property type="match status" value="1"/>
</dbReference>
<proteinExistence type="predicted"/>
<dbReference type="PANTHER" id="PTHR43065">
    <property type="entry name" value="SENSOR HISTIDINE KINASE"/>
    <property type="match status" value="1"/>
</dbReference>
<evidence type="ECO:0000256" key="6">
    <source>
        <dbReference type="ARBA" id="ARBA00022777"/>
    </source>
</evidence>
<dbReference type="SUPFAM" id="SSF55874">
    <property type="entry name" value="ATPase domain of HSP90 chaperone/DNA topoisomerase II/histidine kinase"/>
    <property type="match status" value="1"/>
</dbReference>
<keyword evidence="4" id="KW-0808">Transferase</keyword>
<dbReference type="PROSITE" id="PS50109">
    <property type="entry name" value="HIS_KIN"/>
    <property type="match status" value="1"/>
</dbReference>
<evidence type="ECO:0000256" key="7">
    <source>
        <dbReference type="ARBA" id="ARBA00022840"/>
    </source>
</evidence>
<keyword evidence="9" id="KW-0472">Membrane</keyword>
<dbReference type="InterPro" id="IPR036890">
    <property type="entry name" value="HATPase_C_sf"/>
</dbReference>
<dbReference type="Pfam" id="PF02518">
    <property type="entry name" value="HATPase_c"/>
    <property type="match status" value="1"/>
</dbReference>
<dbReference type="CDD" id="cd00082">
    <property type="entry name" value="HisKA"/>
    <property type="match status" value="1"/>
</dbReference>
<reference evidence="11 12" key="1">
    <citation type="submission" date="2022-11" db="EMBL/GenBank/DDBJ databases">
        <title>Minimal conservation of predation-associated metabolite biosynthetic gene clusters underscores biosynthetic potential of Myxococcota including descriptions for ten novel species: Archangium lansinium sp. nov., Myxococcus landrumus sp. nov., Nannocystis bai.</title>
        <authorList>
            <person name="Ahearne A."/>
            <person name="Stevens C."/>
            <person name="Phillips K."/>
        </authorList>
    </citation>
    <scope>NUCLEOTIDE SEQUENCE [LARGE SCALE GENOMIC DNA]</scope>
    <source>
        <strain evidence="11 12">MIWBW</strain>
    </source>
</reference>
<dbReference type="Gene3D" id="1.10.287.130">
    <property type="match status" value="1"/>
</dbReference>
<keyword evidence="9" id="KW-1133">Transmembrane helix</keyword>
<evidence type="ECO:0000313" key="11">
    <source>
        <dbReference type="EMBL" id="MCY1081624.1"/>
    </source>
</evidence>
<dbReference type="PANTHER" id="PTHR43065:SF10">
    <property type="entry name" value="PEROXIDE STRESS-ACTIVATED HISTIDINE KINASE MAK3"/>
    <property type="match status" value="1"/>
</dbReference>
<evidence type="ECO:0000256" key="8">
    <source>
        <dbReference type="ARBA" id="ARBA00023012"/>
    </source>
</evidence>
<feature type="transmembrane region" description="Helical" evidence="9">
    <location>
        <begin position="46"/>
        <end position="64"/>
    </location>
</feature>
<dbReference type="InterPro" id="IPR036097">
    <property type="entry name" value="HisK_dim/P_sf"/>
</dbReference>
<dbReference type="InterPro" id="IPR004358">
    <property type="entry name" value="Sig_transdc_His_kin-like_C"/>
</dbReference>
<dbReference type="SUPFAM" id="SSF47384">
    <property type="entry name" value="Homodimeric domain of signal transducing histidine kinase"/>
    <property type="match status" value="1"/>
</dbReference>
<accession>A0ABT4AL91</accession>
<keyword evidence="7 11" id="KW-0067">ATP-binding</keyword>